<dbReference type="GO" id="GO:0006508">
    <property type="term" value="P:proteolysis"/>
    <property type="evidence" value="ECO:0007669"/>
    <property type="project" value="UniProtKB-KW"/>
</dbReference>
<organism evidence="9 10">
    <name type="scientific">Diplocloster agilis</name>
    <dbReference type="NCBI Taxonomy" id="2850323"/>
    <lineage>
        <taxon>Bacteria</taxon>
        <taxon>Bacillati</taxon>
        <taxon>Bacillota</taxon>
        <taxon>Clostridia</taxon>
        <taxon>Lachnospirales</taxon>
        <taxon>Lachnospiraceae</taxon>
        <taxon>Diplocloster</taxon>
    </lineage>
</organism>
<keyword evidence="10" id="KW-1185">Reference proteome</keyword>
<keyword evidence="3" id="KW-0378">Hydrolase</keyword>
<dbReference type="Gene3D" id="2.30.30.40">
    <property type="entry name" value="SH3 Domains"/>
    <property type="match status" value="2"/>
</dbReference>
<dbReference type="InterPro" id="IPR003646">
    <property type="entry name" value="SH3-like_bac-type"/>
</dbReference>
<dbReference type="GO" id="GO:0008234">
    <property type="term" value="F:cysteine-type peptidase activity"/>
    <property type="evidence" value="ECO:0007669"/>
    <property type="project" value="UniProtKB-KW"/>
</dbReference>
<feature type="domain" description="SH3b" evidence="7">
    <location>
        <begin position="202"/>
        <end position="264"/>
    </location>
</feature>
<feature type="domain" description="NlpC/P60" evidence="8">
    <location>
        <begin position="282"/>
        <end position="401"/>
    </location>
</feature>
<dbReference type="Proteomes" id="UP000712157">
    <property type="component" value="Unassembled WGS sequence"/>
</dbReference>
<dbReference type="Gene3D" id="3.90.1720.10">
    <property type="entry name" value="endopeptidase domain like (from Nostoc punctiforme)"/>
    <property type="match status" value="1"/>
</dbReference>
<keyword evidence="4" id="KW-0788">Thiol protease</keyword>
<dbReference type="RefSeq" id="WP_238721509.1">
    <property type="nucleotide sequence ID" value="NZ_JAHQCW010000014.1"/>
</dbReference>
<evidence type="ECO:0000256" key="5">
    <source>
        <dbReference type="SAM" id="MobiDB-lite"/>
    </source>
</evidence>
<dbReference type="InterPro" id="IPR038765">
    <property type="entry name" value="Papain-like_cys_pep_sf"/>
</dbReference>
<evidence type="ECO:0000313" key="10">
    <source>
        <dbReference type="Proteomes" id="UP000712157"/>
    </source>
</evidence>
<dbReference type="PROSITE" id="PS51935">
    <property type="entry name" value="NLPC_P60"/>
    <property type="match status" value="1"/>
</dbReference>
<evidence type="ECO:0000256" key="6">
    <source>
        <dbReference type="SAM" id="SignalP"/>
    </source>
</evidence>
<sequence length="401" mass="41586">MKKQIVLAVLCLSLTGAMIFGGDAVAMASTANSFAGAGISAEIETKTANVSTSVNTTAQNTQPAAQTDAPAMAGIMADAKAVATANATPAAAPAANTDQPAADQAAAPETQAPAEEQAAPAVQVEGYTNLGIAQVDNHLNVREEPDEGAKLVGKMPKNAGCEVLEVQGDWTKIESGKVTGYVKSEYLLTGDAATEAAQQAMSKMAKVNTTTLYVRAEPNTESTIVTLVPIEEELEVLEELDGWVKVNIDGDEGYVSAEYVDVSAKLPKASTIQELQVGEGVSEKSVSVVSYAKQFVGNRYVYGGTSLTNGTDCSGFTMGVYAKFGIGLPHSSRAQANCGTRVGLNEVQPGDLVFYSNGGGINHVALYIGGGQVVHASSPKSGIKISGMYYRTPVCATRVMK</sequence>
<feature type="domain" description="SH3b" evidence="7">
    <location>
        <begin position="127"/>
        <end position="191"/>
    </location>
</feature>
<dbReference type="SUPFAM" id="SSF54001">
    <property type="entry name" value="Cysteine proteinases"/>
    <property type="match status" value="1"/>
</dbReference>
<name>A0A949JZ86_9FIRM</name>
<feature type="chain" id="PRO_5037693305" evidence="6">
    <location>
        <begin position="29"/>
        <end position="401"/>
    </location>
</feature>
<proteinExistence type="inferred from homology"/>
<dbReference type="PROSITE" id="PS51781">
    <property type="entry name" value="SH3B"/>
    <property type="match status" value="2"/>
</dbReference>
<evidence type="ECO:0000256" key="2">
    <source>
        <dbReference type="ARBA" id="ARBA00022670"/>
    </source>
</evidence>
<evidence type="ECO:0000313" key="9">
    <source>
        <dbReference type="EMBL" id="MBU9736901.1"/>
    </source>
</evidence>
<dbReference type="Pfam" id="PF08239">
    <property type="entry name" value="SH3_3"/>
    <property type="match status" value="2"/>
</dbReference>
<feature type="signal peptide" evidence="6">
    <location>
        <begin position="1"/>
        <end position="28"/>
    </location>
</feature>
<keyword evidence="2" id="KW-0645">Protease</keyword>
<keyword evidence="6" id="KW-0732">Signal</keyword>
<evidence type="ECO:0000259" key="8">
    <source>
        <dbReference type="PROSITE" id="PS51935"/>
    </source>
</evidence>
<feature type="region of interest" description="Disordered" evidence="5">
    <location>
        <begin position="90"/>
        <end position="114"/>
    </location>
</feature>
<reference evidence="9" key="1">
    <citation type="submission" date="2021-06" db="EMBL/GenBank/DDBJ databases">
        <title>Description of novel taxa of the family Lachnospiraceae.</title>
        <authorList>
            <person name="Chaplin A.V."/>
            <person name="Sokolova S.R."/>
            <person name="Pikina A.P."/>
            <person name="Korzhanova M."/>
            <person name="Belova V."/>
            <person name="Korostin D."/>
            <person name="Efimov B.A."/>
        </authorList>
    </citation>
    <scope>NUCLEOTIDE SEQUENCE</scope>
    <source>
        <strain evidence="9">ASD5720</strain>
    </source>
</reference>
<accession>A0A949JZ86</accession>
<comment type="similarity">
    <text evidence="1">Belongs to the peptidase C40 family.</text>
</comment>
<dbReference type="PANTHER" id="PTHR47053">
    <property type="entry name" value="MUREIN DD-ENDOPEPTIDASE MEPH-RELATED"/>
    <property type="match status" value="1"/>
</dbReference>
<evidence type="ECO:0000259" key="7">
    <source>
        <dbReference type="PROSITE" id="PS51781"/>
    </source>
</evidence>
<evidence type="ECO:0000256" key="3">
    <source>
        <dbReference type="ARBA" id="ARBA00022801"/>
    </source>
</evidence>
<protein>
    <submittedName>
        <fullName evidence="9">SH3 domain-containing protein</fullName>
    </submittedName>
</protein>
<dbReference type="InterPro" id="IPR000064">
    <property type="entry name" value="NLP_P60_dom"/>
</dbReference>
<gene>
    <name evidence="9" type="ORF">KTH89_10155</name>
</gene>
<dbReference type="EMBL" id="JAHQCW010000014">
    <property type="protein sequence ID" value="MBU9736901.1"/>
    <property type="molecule type" value="Genomic_DNA"/>
</dbReference>
<dbReference type="SMART" id="SM00287">
    <property type="entry name" value="SH3b"/>
    <property type="match status" value="2"/>
</dbReference>
<comment type="caution">
    <text evidence="9">The sequence shown here is derived from an EMBL/GenBank/DDBJ whole genome shotgun (WGS) entry which is preliminary data.</text>
</comment>
<dbReference type="Pfam" id="PF00877">
    <property type="entry name" value="NLPC_P60"/>
    <property type="match status" value="1"/>
</dbReference>
<evidence type="ECO:0000256" key="4">
    <source>
        <dbReference type="ARBA" id="ARBA00022807"/>
    </source>
</evidence>
<dbReference type="AlphaFoldDB" id="A0A949JZ86"/>
<dbReference type="PANTHER" id="PTHR47053:SF1">
    <property type="entry name" value="MUREIN DD-ENDOPEPTIDASE MEPH-RELATED"/>
    <property type="match status" value="1"/>
</dbReference>
<evidence type="ECO:0000256" key="1">
    <source>
        <dbReference type="ARBA" id="ARBA00007074"/>
    </source>
</evidence>
<dbReference type="InterPro" id="IPR051202">
    <property type="entry name" value="Peptidase_C40"/>
</dbReference>